<dbReference type="EMBL" id="AJWZ01006703">
    <property type="protein sequence ID" value="EKC59026.1"/>
    <property type="molecule type" value="Genomic_DNA"/>
</dbReference>
<sequence length="56" mass="6863">MESTRMMFFQLPKYKDIEFYKKHPILIFDSIYDESKWKIISFMRVSGTYSHNDGFD</sequence>
<proteinExistence type="predicted"/>
<protein>
    <submittedName>
        <fullName evidence="1">Uncharacterized protein</fullName>
    </submittedName>
</protein>
<evidence type="ECO:0000313" key="1">
    <source>
        <dbReference type="EMBL" id="EKC59026.1"/>
    </source>
</evidence>
<organism evidence="1">
    <name type="scientific">human gut metagenome</name>
    <dbReference type="NCBI Taxonomy" id="408170"/>
    <lineage>
        <taxon>unclassified sequences</taxon>
        <taxon>metagenomes</taxon>
        <taxon>organismal metagenomes</taxon>
    </lineage>
</organism>
<dbReference type="AlphaFoldDB" id="K1TIG4"/>
<feature type="non-terminal residue" evidence="1">
    <location>
        <position position="56"/>
    </location>
</feature>
<comment type="caution">
    <text evidence="1">The sequence shown here is derived from an EMBL/GenBank/DDBJ whole genome shotgun (WGS) entry which is preliminary data.</text>
</comment>
<gene>
    <name evidence="1" type="ORF">OBE_09701</name>
</gene>
<dbReference type="SUPFAM" id="SSF63817">
    <property type="entry name" value="Sortase"/>
    <property type="match status" value="1"/>
</dbReference>
<accession>K1TIG4</accession>
<dbReference type="Gene3D" id="2.40.260.10">
    <property type="entry name" value="Sortase"/>
    <property type="match status" value="1"/>
</dbReference>
<dbReference type="InterPro" id="IPR023365">
    <property type="entry name" value="Sortase_dom-sf"/>
</dbReference>
<reference evidence="1" key="1">
    <citation type="journal article" date="2013" name="Environ. Microbiol.">
        <title>Microbiota from the distal guts of lean and obese adolescents exhibit partial functional redundancy besides clear differences in community structure.</title>
        <authorList>
            <person name="Ferrer M."/>
            <person name="Ruiz A."/>
            <person name="Lanza F."/>
            <person name="Haange S.B."/>
            <person name="Oberbach A."/>
            <person name="Till H."/>
            <person name="Bargiela R."/>
            <person name="Campoy C."/>
            <person name="Segura M.T."/>
            <person name="Richter M."/>
            <person name="von Bergen M."/>
            <person name="Seifert J."/>
            <person name="Suarez A."/>
        </authorList>
    </citation>
    <scope>NUCLEOTIDE SEQUENCE</scope>
</reference>
<name>K1TIG4_9ZZZZ</name>